<feature type="signal peptide" evidence="1">
    <location>
        <begin position="1"/>
        <end position="27"/>
    </location>
</feature>
<evidence type="ECO:0000313" key="3">
    <source>
        <dbReference type="Proteomes" id="UP000006008"/>
    </source>
</evidence>
<gene>
    <name evidence="2" type="ORF">HMPREF9450_00825</name>
</gene>
<organism evidence="2 3">
    <name type="scientific">Alistipes indistinctus YIT 12060</name>
    <dbReference type="NCBI Taxonomy" id="742725"/>
    <lineage>
        <taxon>Bacteria</taxon>
        <taxon>Pseudomonadati</taxon>
        <taxon>Bacteroidota</taxon>
        <taxon>Bacteroidia</taxon>
        <taxon>Bacteroidales</taxon>
        <taxon>Rikenellaceae</taxon>
        <taxon>Alistipes</taxon>
    </lineage>
</organism>
<dbReference type="OrthoDB" id="1002975at2"/>
<dbReference type="EMBL" id="ADLD01000009">
    <property type="protein sequence ID" value="EHB92621.1"/>
    <property type="molecule type" value="Genomic_DNA"/>
</dbReference>
<proteinExistence type="predicted"/>
<dbReference type="STRING" id="742725.HMPREF9450_00825"/>
<feature type="chain" id="PRO_5003477731" description="DUF4296 domain-containing protein" evidence="1">
    <location>
        <begin position="28"/>
        <end position="317"/>
    </location>
</feature>
<sequence length="317" mass="36204">MTTLYAKPFHKKMRRLFCLLAALLVFAACDKPKNIPDDKLTAIVGDLFLANAYWDIHGDYRFIRDSIDIYSPIFEQYGFTPKDFMFTIENLSKRKSVKFTDILQAALDTLQAGGRPWFDAIARRDSVNKIAAELFKKQVYFDSLPQHYTRLSRTEDKPTVKLAVEPGEYRIEWSYAVDTSDRNPYVQYMHHLSDSAGRKSNYSYRSYTKGQRRRETVTVNVTGSIPSWLNIYPAYTTIAANQVTNVTIDSLQVTHYIPQQQAIDSVTRRIIFKPAVEIPSTPSAHEPFTQNIVPLRLDTAGLSLLGDSVVRSGRNAR</sequence>
<dbReference type="PATRIC" id="fig|742725.3.peg.879"/>
<dbReference type="eggNOG" id="ENOG502ZYNQ">
    <property type="taxonomic scope" value="Bacteria"/>
</dbReference>
<reference evidence="2 3" key="1">
    <citation type="submission" date="2011-08" db="EMBL/GenBank/DDBJ databases">
        <title>The Genome Sequence of Alistipes indistinctus YIT 12060.</title>
        <authorList>
            <consortium name="The Broad Institute Genome Sequencing Platform"/>
            <person name="Earl A."/>
            <person name="Ward D."/>
            <person name="Feldgarden M."/>
            <person name="Gevers D."/>
            <person name="Morotomi M."/>
            <person name="Young S.K."/>
            <person name="Zeng Q."/>
            <person name="Gargeya S."/>
            <person name="Fitzgerald M."/>
            <person name="Haas B."/>
            <person name="Abouelleil A."/>
            <person name="Alvarado L."/>
            <person name="Arachchi H.M."/>
            <person name="Berlin A."/>
            <person name="Brown A."/>
            <person name="Chapman S.B."/>
            <person name="Chen Z."/>
            <person name="Dunbar C."/>
            <person name="Freedman E."/>
            <person name="Gearin G."/>
            <person name="Gellesch M."/>
            <person name="Goldberg J."/>
            <person name="Griggs A."/>
            <person name="Gujja S."/>
            <person name="Heiman D."/>
            <person name="Howarth C."/>
            <person name="Larson L."/>
            <person name="Lui A."/>
            <person name="MacDonald P.J.P."/>
            <person name="Montmayeur A."/>
            <person name="Murphy C."/>
            <person name="Neiman D."/>
            <person name="Pearson M."/>
            <person name="Priest M."/>
            <person name="Roberts A."/>
            <person name="Saif S."/>
            <person name="Shea T."/>
            <person name="Shenoy N."/>
            <person name="Sisk P."/>
            <person name="Stolte C."/>
            <person name="Sykes S."/>
            <person name="Wortman J."/>
            <person name="Nusbaum C."/>
            <person name="Birren B."/>
        </authorList>
    </citation>
    <scope>NUCLEOTIDE SEQUENCE [LARGE SCALE GENOMIC DNA]</scope>
    <source>
        <strain evidence="2 3">YIT 12060</strain>
    </source>
</reference>
<dbReference type="AlphaFoldDB" id="G5H6Y2"/>
<evidence type="ECO:0008006" key="4">
    <source>
        <dbReference type="Google" id="ProtNLM"/>
    </source>
</evidence>
<keyword evidence="1" id="KW-0732">Signal</keyword>
<dbReference type="PROSITE" id="PS51257">
    <property type="entry name" value="PROKAR_LIPOPROTEIN"/>
    <property type="match status" value="1"/>
</dbReference>
<name>G5H6Y2_9BACT</name>
<comment type="caution">
    <text evidence="2">The sequence shown here is derived from an EMBL/GenBank/DDBJ whole genome shotgun (WGS) entry which is preliminary data.</text>
</comment>
<evidence type="ECO:0000313" key="2">
    <source>
        <dbReference type="EMBL" id="EHB92621.1"/>
    </source>
</evidence>
<dbReference type="Proteomes" id="UP000006008">
    <property type="component" value="Unassembled WGS sequence"/>
</dbReference>
<dbReference type="HOGENOM" id="CLU_978753_0_0_10"/>
<protein>
    <recommendedName>
        <fullName evidence="4">DUF4296 domain-containing protein</fullName>
    </recommendedName>
</protein>
<dbReference type="RefSeq" id="WP_009133631.1">
    <property type="nucleotide sequence ID" value="NZ_CP102250.1"/>
</dbReference>
<evidence type="ECO:0000256" key="1">
    <source>
        <dbReference type="SAM" id="SignalP"/>
    </source>
</evidence>
<accession>G5H6Y2</accession>
<dbReference type="GeneID" id="92816159"/>
<keyword evidence="3" id="KW-1185">Reference proteome</keyword>